<dbReference type="GO" id="GO:0046872">
    <property type="term" value="F:metal ion binding"/>
    <property type="evidence" value="ECO:0007669"/>
    <property type="project" value="UniProtKB-KW"/>
</dbReference>
<feature type="domain" description="Peptidase M13 C-terminal" evidence="9">
    <location>
        <begin position="533"/>
        <end position="650"/>
    </location>
</feature>
<dbReference type="InterPro" id="IPR000718">
    <property type="entry name" value="Peptidase_M13"/>
</dbReference>
<dbReference type="Pfam" id="PF01431">
    <property type="entry name" value="Peptidase_M13"/>
    <property type="match status" value="1"/>
</dbReference>
<evidence type="ECO:0000313" key="12">
    <source>
        <dbReference type="Proteomes" id="UP001497382"/>
    </source>
</evidence>
<dbReference type="CDD" id="cd08662">
    <property type="entry name" value="M13"/>
    <property type="match status" value="1"/>
</dbReference>
<keyword evidence="7" id="KW-0482">Metalloprotease</keyword>
<evidence type="ECO:0000256" key="2">
    <source>
        <dbReference type="ARBA" id="ARBA00007357"/>
    </source>
</evidence>
<comment type="similarity">
    <text evidence="2">Belongs to the peptidase M13 family.</text>
</comment>
<dbReference type="PRINTS" id="PR00786">
    <property type="entry name" value="NEPRILYSIN"/>
</dbReference>
<keyword evidence="4" id="KW-0479">Metal-binding</keyword>
<keyword evidence="12" id="KW-1185">Reference proteome</keyword>
<comment type="cofactor">
    <cofactor evidence="1">
        <name>Zn(2+)</name>
        <dbReference type="ChEBI" id="CHEBI:29105"/>
    </cofactor>
</comment>
<feature type="domain" description="Peptidase M13 N-terminal" evidence="10">
    <location>
        <begin position="89"/>
        <end position="472"/>
    </location>
</feature>
<evidence type="ECO:0000256" key="3">
    <source>
        <dbReference type="ARBA" id="ARBA00022670"/>
    </source>
</evidence>
<dbReference type="InterPro" id="IPR008753">
    <property type="entry name" value="Peptidase_M13_N"/>
</dbReference>
<evidence type="ECO:0008006" key="13">
    <source>
        <dbReference type="Google" id="ProtNLM"/>
    </source>
</evidence>
<evidence type="ECO:0000256" key="1">
    <source>
        <dbReference type="ARBA" id="ARBA00001947"/>
    </source>
</evidence>
<dbReference type="AlphaFoldDB" id="A0AAV2B3E4"/>
<keyword evidence="6" id="KW-0862">Zinc</keyword>
<comment type="caution">
    <text evidence="11">The sequence shown here is derived from an EMBL/GenBank/DDBJ whole genome shotgun (WGS) entry which is preliminary data.</text>
</comment>
<keyword evidence="3" id="KW-0645">Protease</keyword>
<dbReference type="PANTHER" id="PTHR11733">
    <property type="entry name" value="ZINC METALLOPROTEASE FAMILY M13 NEPRILYSIN-RELATED"/>
    <property type="match status" value="1"/>
</dbReference>
<dbReference type="GO" id="GO:0016485">
    <property type="term" value="P:protein processing"/>
    <property type="evidence" value="ECO:0007669"/>
    <property type="project" value="TreeGrafter"/>
</dbReference>
<dbReference type="InterPro" id="IPR024079">
    <property type="entry name" value="MetalloPept_cat_dom_sf"/>
</dbReference>
<evidence type="ECO:0000259" key="10">
    <source>
        <dbReference type="Pfam" id="PF05649"/>
    </source>
</evidence>
<keyword evidence="8" id="KW-1133">Transmembrane helix</keyword>
<dbReference type="PANTHER" id="PTHR11733:SF208">
    <property type="entry name" value="PEPTIDASE M13 C-TERMINAL DOMAIN-CONTAINING PROTEIN"/>
    <property type="match status" value="1"/>
</dbReference>
<dbReference type="GO" id="GO:0005886">
    <property type="term" value="C:plasma membrane"/>
    <property type="evidence" value="ECO:0007669"/>
    <property type="project" value="TreeGrafter"/>
</dbReference>
<name>A0AAV2B3E4_9ARAC</name>
<dbReference type="InterPro" id="IPR018497">
    <property type="entry name" value="Peptidase_M13_C"/>
</dbReference>
<evidence type="ECO:0000256" key="5">
    <source>
        <dbReference type="ARBA" id="ARBA00022801"/>
    </source>
</evidence>
<gene>
    <name evidence="11" type="ORF">LARSCL_LOCUS16705</name>
</gene>
<feature type="transmembrane region" description="Helical" evidence="8">
    <location>
        <begin position="29"/>
        <end position="49"/>
    </location>
</feature>
<evidence type="ECO:0000256" key="6">
    <source>
        <dbReference type="ARBA" id="ARBA00022833"/>
    </source>
</evidence>
<dbReference type="Gene3D" id="1.10.1380.10">
    <property type="entry name" value="Neutral endopeptidase , domain2"/>
    <property type="match status" value="1"/>
</dbReference>
<keyword evidence="8" id="KW-0812">Transmembrane</keyword>
<proteinExistence type="inferred from homology"/>
<keyword evidence="8" id="KW-0472">Membrane</keyword>
<accession>A0AAV2B3E4</accession>
<dbReference type="Pfam" id="PF05649">
    <property type="entry name" value="Peptidase_M13_N"/>
    <property type="match status" value="1"/>
</dbReference>
<evidence type="ECO:0000313" key="11">
    <source>
        <dbReference type="EMBL" id="CAL1290786.1"/>
    </source>
</evidence>
<protein>
    <recommendedName>
        <fullName evidence="13">Neprilysin</fullName>
    </recommendedName>
</protein>
<dbReference type="InterPro" id="IPR042089">
    <property type="entry name" value="Peptidase_M13_dom_2"/>
</dbReference>
<evidence type="ECO:0000256" key="7">
    <source>
        <dbReference type="ARBA" id="ARBA00023049"/>
    </source>
</evidence>
<dbReference type="Proteomes" id="UP001497382">
    <property type="component" value="Unassembled WGS sequence"/>
</dbReference>
<keyword evidence="5" id="KW-0378">Hydrolase</keyword>
<dbReference type="GO" id="GO:0004222">
    <property type="term" value="F:metalloendopeptidase activity"/>
    <property type="evidence" value="ECO:0007669"/>
    <property type="project" value="InterPro"/>
</dbReference>
<dbReference type="Gene3D" id="3.40.390.10">
    <property type="entry name" value="Collagenase (Catalytic Domain)"/>
    <property type="match status" value="1"/>
</dbReference>
<dbReference type="SUPFAM" id="SSF55486">
    <property type="entry name" value="Metalloproteases ('zincins'), catalytic domain"/>
    <property type="match status" value="1"/>
</dbReference>
<evidence type="ECO:0000259" key="9">
    <source>
        <dbReference type="Pfam" id="PF01431"/>
    </source>
</evidence>
<evidence type="ECO:0000256" key="4">
    <source>
        <dbReference type="ARBA" id="ARBA00022723"/>
    </source>
</evidence>
<dbReference type="PROSITE" id="PS51885">
    <property type="entry name" value="NEPRILYSIN"/>
    <property type="match status" value="1"/>
</dbReference>
<sequence>MDANERTRLHQVSDQENSCTITTTLEKRLLVILIICIAIALGLILALAANIKGGSKKSLVNESSNICFSTECISTAARLLHSMDLNEDPCDDFYSFVCGNWIKNTFLVGDISSQFTQLNSIIYLRIKEVLETSHGGLTEHENKTRIFYKSCMDLGNRDETGSKVLLKDLQKFGGWPLIEKNWNSTNFNWINLMGDFYENGYPVDILLSIGVDMDIKNTSTSLISVNQPTLSFIDRTNFVLEKPLNRYKELIFEIASHLNPELDRAMAMKDIAEAIEIETKLAKASVGRINSMKPEVFYNIMTLKELEEFAPKITWRYLLPKLLPPKTKLHDDQRFMVTVPKALKTLNNILEKDNSKGLKNLANYMFYRAAVFAAEHLERDLFYLVEEKLHRSSRRDLWQVCVGAAMNFFHMSLTATYAERYLDEKSKYNLEMMFQDIQVSLLNEIKEAKWLDEETRHKALVKVKKARSTIAYREEIKDEEKLNDYYRPIQIDENHFSNVKAALAFKTKEGMKGLGGKRLRLKWSDMNSVLTANAFYLPNRNTIILPIGLLQDTFFSSERPNYINYGSLGTILGHEYTHAFDNAGSLYDEEGNYRKWWTKQSWENFHNKTKCFENQYNKFYEPKVDSLINGTITLGENIADNGGLLSSFAVSHSTQIPPHQPKPIYRAKNR</sequence>
<organism evidence="11 12">
    <name type="scientific">Larinioides sclopetarius</name>
    <dbReference type="NCBI Taxonomy" id="280406"/>
    <lineage>
        <taxon>Eukaryota</taxon>
        <taxon>Metazoa</taxon>
        <taxon>Ecdysozoa</taxon>
        <taxon>Arthropoda</taxon>
        <taxon>Chelicerata</taxon>
        <taxon>Arachnida</taxon>
        <taxon>Araneae</taxon>
        <taxon>Araneomorphae</taxon>
        <taxon>Entelegynae</taxon>
        <taxon>Araneoidea</taxon>
        <taxon>Araneidae</taxon>
        <taxon>Larinioides</taxon>
    </lineage>
</organism>
<dbReference type="EMBL" id="CAXIEN010000270">
    <property type="protein sequence ID" value="CAL1290786.1"/>
    <property type="molecule type" value="Genomic_DNA"/>
</dbReference>
<evidence type="ECO:0000256" key="8">
    <source>
        <dbReference type="SAM" id="Phobius"/>
    </source>
</evidence>
<reference evidence="11 12" key="1">
    <citation type="submission" date="2024-04" db="EMBL/GenBank/DDBJ databases">
        <authorList>
            <person name="Rising A."/>
            <person name="Reimegard J."/>
            <person name="Sonavane S."/>
            <person name="Akerstrom W."/>
            <person name="Nylinder S."/>
            <person name="Hedman E."/>
            <person name="Kallberg Y."/>
        </authorList>
    </citation>
    <scope>NUCLEOTIDE SEQUENCE [LARGE SCALE GENOMIC DNA]</scope>
</reference>